<dbReference type="EMBL" id="MAJU01000008">
    <property type="protein sequence ID" value="OCH21801.1"/>
    <property type="molecule type" value="Genomic_DNA"/>
</dbReference>
<dbReference type="InterPro" id="IPR053195">
    <property type="entry name" value="Bax-like"/>
</dbReference>
<reference evidence="2 3" key="1">
    <citation type="submission" date="2016-06" db="EMBL/GenBank/DDBJ databases">
        <authorList>
            <person name="Kjaerup R.B."/>
            <person name="Dalgaard T.S."/>
            <person name="Juul-Madsen H.R."/>
        </authorList>
    </citation>
    <scope>NUCLEOTIDE SEQUENCE [LARGE SCALE GENOMIC DNA]</scope>
    <source>
        <strain evidence="2 3">1S159</strain>
    </source>
</reference>
<accession>A0A1B9P0H6</accession>
<dbReference type="InterPro" id="IPR002901">
    <property type="entry name" value="MGlyc_endo_b_GlcNAc-like_dom"/>
</dbReference>
<dbReference type="STRING" id="688.A6E04_08035"/>
<dbReference type="Proteomes" id="UP000093523">
    <property type="component" value="Unassembled WGS sequence"/>
</dbReference>
<sequence>MIKKILISAITLLTVVACTPKEDVPDFKGFKDVKEKKAAFFNFMYPAVMNENIRVAEERVFLERISDKVAKSESLTSAETTRVGELAESYKSALSDEGITSEWLSSLLVKVDLIPAPLVLSQGANESAWGTSRFAREASNYFGQWCYSKGCGLVPNQRNEGAAHEVAKFDSSQAAVHAYFMNVNRNNAYKELRVIRLELHKSTEPLTDEQQATVLAKGLIRYSERGEAYVEEIQTMIRHNSQYWR</sequence>
<comment type="caution">
    <text evidence="2">The sequence shown here is derived from an EMBL/GenBank/DDBJ whole genome shotgun (WGS) entry which is preliminary data.</text>
</comment>
<dbReference type="OrthoDB" id="9788155at2"/>
<dbReference type="GO" id="GO:0004040">
    <property type="term" value="F:amidase activity"/>
    <property type="evidence" value="ECO:0007669"/>
    <property type="project" value="InterPro"/>
</dbReference>
<feature type="domain" description="Mannosyl-glycoprotein endo-beta-N-acetylglucosamidase-like" evidence="1">
    <location>
        <begin position="114"/>
        <end position="240"/>
    </location>
</feature>
<dbReference type="Gene3D" id="1.10.530.10">
    <property type="match status" value="1"/>
</dbReference>
<dbReference type="Pfam" id="PF01832">
    <property type="entry name" value="Glucosaminidase"/>
    <property type="match status" value="1"/>
</dbReference>
<dbReference type="AlphaFoldDB" id="A0A1B9P0H6"/>
<evidence type="ECO:0000313" key="3">
    <source>
        <dbReference type="Proteomes" id="UP000093523"/>
    </source>
</evidence>
<protein>
    <submittedName>
        <fullName evidence="2">Glucosaminidase</fullName>
    </submittedName>
</protein>
<dbReference type="PANTHER" id="PTHR40572:SF1">
    <property type="entry name" value="PROTEIN BAX"/>
    <property type="match status" value="1"/>
</dbReference>
<organism evidence="2 3">
    <name type="scientific">Aliivibrio logei</name>
    <name type="common">Vibrio logei</name>
    <dbReference type="NCBI Taxonomy" id="688"/>
    <lineage>
        <taxon>Bacteria</taxon>
        <taxon>Pseudomonadati</taxon>
        <taxon>Pseudomonadota</taxon>
        <taxon>Gammaproteobacteria</taxon>
        <taxon>Vibrionales</taxon>
        <taxon>Vibrionaceae</taxon>
        <taxon>Aliivibrio</taxon>
    </lineage>
</organism>
<dbReference type="PROSITE" id="PS51257">
    <property type="entry name" value="PROKAR_LIPOPROTEIN"/>
    <property type="match status" value="1"/>
</dbReference>
<evidence type="ECO:0000313" key="2">
    <source>
        <dbReference type="EMBL" id="OCH21801.1"/>
    </source>
</evidence>
<evidence type="ECO:0000259" key="1">
    <source>
        <dbReference type="Pfam" id="PF01832"/>
    </source>
</evidence>
<proteinExistence type="predicted"/>
<dbReference type="PANTHER" id="PTHR40572">
    <property type="entry name" value="PROTEIN BAX"/>
    <property type="match status" value="1"/>
</dbReference>
<name>A0A1B9P0H6_ALILO</name>
<dbReference type="RefSeq" id="WP_017022330.1">
    <property type="nucleotide sequence ID" value="NZ_CAWMPN010000008.1"/>
</dbReference>
<gene>
    <name evidence="2" type="ORF">A6E04_08035</name>
</gene>